<dbReference type="InterPro" id="IPR008928">
    <property type="entry name" value="6-hairpin_glycosidase_sf"/>
</dbReference>
<dbReference type="InterPro" id="IPR011613">
    <property type="entry name" value="GH15-like"/>
</dbReference>
<gene>
    <name evidence="3" type="ORF">GALL_209410</name>
</gene>
<dbReference type="EMBL" id="MLJW01000139">
    <property type="protein sequence ID" value="OIQ96998.1"/>
    <property type="molecule type" value="Genomic_DNA"/>
</dbReference>
<dbReference type="Gene3D" id="1.50.10.10">
    <property type="match status" value="1"/>
</dbReference>
<organism evidence="3">
    <name type="scientific">mine drainage metagenome</name>
    <dbReference type="NCBI Taxonomy" id="410659"/>
    <lineage>
        <taxon>unclassified sequences</taxon>
        <taxon>metagenomes</taxon>
        <taxon>ecological metagenomes</taxon>
    </lineage>
</organism>
<evidence type="ECO:0000259" key="1">
    <source>
        <dbReference type="Pfam" id="PF00723"/>
    </source>
</evidence>
<reference evidence="3" key="1">
    <citation type="submission" date="2016-10" db="EMBL/GenBank/DDBJ databases">
        <title>Sequence of Gallionella enrichment culture.</title>
        <authorList>
            <person name="Poehlein A."/>
            <person name="Muehling M."/>
            <person name="Daniel R."/>
        </authorList>
    </citation>
    <scope>NUCLEOTIDE SEQUENCE</scope>
</reference>
<feature type="domain" description="Trehalase-like N-terminal" evidence="2">
    <location>
        <begin position="6"/>
        <end position="99"/>
    </location>
</feature>
<comment type="caution">
    <text evidence="3">The sequence shown here is derived from an EMBL/GenBank/DDBJ whole genome shotgun (WGS) entry which is preliminary data.</text>
</comment>
<dbReference type="Pfam" id="PF00723">
    <property type="entry name" value="Glyco_hydro_15"/>
    <property type="match status" value="1"/>
</dbReference>
<name>A0A1J5RLT9_9ZZZZ</name>
<accession>A0A1J5RLT9</accession>
<evidence type="ECO:0000259" key="2">
    <source>
        <dbReference type="Pfam" id="PF19291"/>
    </source>
</evidence>
<evidence type="ECO:0000313" key="3">
    <source>
        <dbReference type="EMBL" id="OIQ96998.1"/>
    </source>
</evidence>
<keyword evidence="3" id="KW-0378">Hydrolase</keyword>
<dbReference type="AlphaFoldDB" id="A0A1J5RLT9"/>
<dbReference type="Pfam" id="PF19291">
    <property type="entry name" value="TREH_N"/>
    <property type="match status" value="1"/>
</dbReference>
<dbReference type="PANTHER" id="PTHR31616:SF0">
    <property type="entry name" value="GLUCAN 1,4-ALPHA-GLUCOSIDASE"/>
    <property type="match status" value="1"/>
</dbReference>
<keyword evidence="3" id="KW-0326">Glycosidase</keyword>
<dbReference type="InterPro" id="IPR012341">
    <property type="entry name" value="6hp_glycosidase-like_sf"/>
</dbReference>
<dbReference type="PANTHER" id="PTHR31616">
    <property type="entry name" value="TREHALASE"/>
    <property type="match status" value="1"/>
</dbReference>
<dbReference type="EC" id="3.2.1.28" evidence="3"/>
<dbReference type="InterPro" id="IPR045582">
    <property type="entry name" value="Trehalase-like_N"/>
</dbReference>
<dbReference type="GO" id="GO:0004555">
    <property type="term" value="F:alpha,alpha-trehalase activity"/>
    <property type="evidence" value="ECO:0007669"/>
    <property type="project" value="UniProtKB-EC"/>
</dbReference>
<sequence>MKNLDLALIGNCTIGALVDARANFTWGCFPRFDGDPVFCSLLRDTDDYGFFSIELTDCERTEQHYLENTAILVTQLYDRHGGAIEITDFAPRFGQYGRTFRPMMLVRRVKRLSGSPRITLRLRPACNDGAGRPEVTWGSNHIRYVAPTLALRLTTDASLTALLQETPFFLEDNITLLLGADETVHEAVGEVGRRFLEETAQYWTEWVRSLGIPYEWQEAVIRAAITLKLNAYDDTGAIIAAMTTSIPEAAGSARNWDYRYCWLRDGYFVVNALNRLGATRTMERYLGYIVNIAADSGGEPLQPVYGIDGRTELEEREVSALTGYRGMGPVRIGNLAYRQVQHDVYGSSILAATHIFFDRRLTRRGDEVLFRRLELLGEQAVRCYDQPDAGMWELRGSARVHTFSAVMCWAACDRLAKIAGRLGLAERTDYWLDQSQLIHQTICRRAWNERRGTFVSTFDGDSMDASLLLLAEFGFLDATDPRFAATVSAVEQDLRRGDFIFRYVEKDDFGEPENAFLVCTFWYVNALAALDRREEARVLFEKLLACRNRHGLLAEHIDPNSGEQWGNFVQTYSMVGLINAAIRLSLRWDQAF</sequence>
<dbReference type="SUPFAM" id="SSF48208">
    <property type="entry name" value="Six-hairpin glycosidases"/>
    <property type="match status" value="1"/>
</dbReference>
<dbReference type="GO" id="GO:0005975">
    <property type="term" value="P:carbohydrate metabolic process"/>
    <property type="evidence" value="ECO:0007669"/>
    <property type="project" value="InterPro"/>
</dbReference>
<feature type="domain" description="GH15-like" evidence="1">
    <location>
        <begin position="218"/>
        <end position="581"/>
    </location>
</feature>
<protein>
    <submittedName>
        <fullName evidence="3">Trehalase</fullName>
        <ecNumber evidence="3">3.2.1.28</ecNumber>
    </submittedName>
</protein>
<proteinExistence type="predicted"/>